<protein>
    <submittedName>
        <fullName evidence="2">2-C-methyl-D-erythritol 4-phosphatecytidylyltransferase</fullName>
    </submittedName>
</protein>
<dbReference type="EMBL" id="BKCP01012625">
    <property type="protein sequence ID" value="GER56356.1"/>
    <property type="molecule type" value="Genomic_DNA"/>
</dbReference>
<sequence length="273" mass="31185">MRENRVIFYYLAFTGPEFTARSWQAVVQPFLFILVLLNFRIWLRTKLLEKIPLHGSKTERFNTVCRDATSRESLIWRRVGSDVESGQARIFEFRETHLLKLGETDVSILEGCKASTRKPESIILCPVALQNGTRQAGIFPPAIISPPFLAVRQNGPGPADEPECLVSTRKRSAIRLYCRLMVGSSAVGPTRRILYQSSSAACEASAEQWTEQTRMIEVRPLRSGQRRWARAASFRADWKSRADIFWRAKSLARIAYIIYCRLFGTFSMDNKSN</sequence>
<evidence type="ECO:0000313" key="3">
    <source>
        <dbReference type="Proteomes" id="UP000325081"/>
    </source>
</evidence>
<gene>
    <name evidence="2" type="ORF">STAS_34083</name>
</gene>
<comment type="caution">
    <text evidence="2">The sequence shown here is derived from an EMBL/GenBank/DDBJ whole genome shotgun (WGS) entry which is preliminary data.</text>
</comment>
<keyword evidence="1" id="KW-1133">Transmembrane helix</keyword>
<keyword evidence="3" id="KW-1185">Reference proteome</keyword>
<keyword evidence="2" id="KW-0808">Transferase</keyword>
<proteinExistence type="predicted"/>
<name>A0A5A7RGR3_STRAF</name>
<accession>A0A5A7RGR3</accession>
<keyword evidence="1" id="KW-0812">Transmembrane</keyword>
<keyword evidence="2" id="KW-0548">Nucleotidyltransferase</keyword>
<organism evidence="2 3">
    <name type="scientific">Striga asiatica</name>
    <name type="common">Asiatic witchweed</name>
    <name type="synonym">Buchnera asiatica</name>
    <dbReference type="NCBI Taxonomy" id="4170"/>
    <lineage>
        <taxon>Eukaryota</taxon>
        <taxon>Viridiplantae</taxon>
        <taxon>Streptophyta</taxon>
        <taxon>Embryophyta</taxon>
        <taxon>Tracheophyta</taxon>
        <taxon>Spermatophyta</taxon>
        <taxon>Magnoliopsida</taxon>
        <taxon>eudicotyledons</taxon>
        <taxon>Gunneridae</taxon>
        <taxon>Pentapetalae</taxon>
        <taxon>asterids</taxon>
        <taxon>lamiids</taxon>
        <taxon>Lamiales</taxon>
        <taxon>Orobanchaceae</taxon>
        <taxon>Buchnereae</taxon>
        <taxon>Striga</taxon>
    </lineage>
</organism>
<reference evidence="3" key="1">
    <citation type="journal article" date="2019" name="Curr. Biol.">
        <title>Genome Sequence of Striga asiatica Provides Insight into the Evolution of Plant Parasitism.</title>
        <authorList>
            <person name="Yoshida S."/>
            <person name="Kim S."/>
            <person name="Wafula E.K."/>
            <person name="Tanskanen J."/>
            <person name="Kim Y.M."/>
            <person name="Honaas L."/>
            <person name="Yang Z."/>
            <person name="Spallek T."/>
            <person name="Conn C.E."/>
            <person name="Ichihashi Y."/>
            <person name="Cheong K."/>
            <person name="Cui S."/>
            <person name="Der J.P."/>
            <person name="Gundlach H."/>
            <person name="Jiao Y."/>
            <person name="Hori C."/>
            <person name="Ishida J.K."/>
            <person name="Kasahara H."/>
            <person name="Kiba T."/>
            <person name="Kim M.S."/>
            <person name="Koo N."/>
            <person name="Laohavisit A."/>
            <person name="Lee Y.H."/>
            <person name="Lumba S."/>
            <person name="McCourt P."/>
            <person name="Mortimer J.C."/>
            <person name="Mutuku J.M."/>
            <person name="Nomura T."/>
            <person name="Sasaki-Sekimoto Y."/>
            <person name="Seto Y."/>
            <person name="Wang Y."/>
            <person name="Wakatake T."/>
            <person name="Sakakibara H."/>
            <person name="Demura T."/>
            <person name="Yamaguchi S."/>
            <person name="Yoneyama K."/>
            <person name="Manabe R.I."/>
            <person name="Nelson D.C."/>
            <person name="Schulman A.H."/>
            <person name="Timko M.P."/>
            <person name="dePamphilis C.W."/>
            <person name="Choi D."/>
            <person name="Shirasu K."/>
        </authorList>
    </citation>
    <scope>NUCLEOTIDE SEQUENCE [LARGE SCALE GENOMIC DNA]</scope>
    <source>
        <strain evidence="3">cv. UVA1</strain>
    </source>
</reference>
<feature type="transmembrane region" description="Helical" evidence="1">
    <location>
        <begin position="23"/>
        <end position="43"/>
    </location>
</feature>
<keyword evidence="1" id="KW-0472">Membrane</keyword>
<evidence type="ECO:0000256" key="1">
    <source>
        <dbReference type="SAM" id="Phobius"/>
    </source>
</evidence>
<dbReference type="GO" id="GO:0016779">
    <property type="term" value="F:nucleotidyltransferase activity"/>
    <property type="evidence" value="ECO:0007669"/>
    <property type="project" value="UniProtKB-KW"/>
</dbReference>
<dbReference type="Proteomes" id="UP000325081">
    <property type="component" value="Unassembled WGS sequence"/>
</dbReference>
<dbReference type="AlphaFoldDB" id="A0A5A7RGR3"/>
<evidence type="ECO:0000313" key="2">
    <source>
        <dbReference type="EMBL" id="GER56356.1"/>
    </source>
</evidence>